<dbReference type="Pfam" id="PF21544">
    <property type="entry name" value="PorZ_N_b_propeller"/>
    <property type="match status" value="1"/>
</dbReference>
<reference evidence="2 3" key="1">
    <citation type="journal article" date="2013" name="PLoS ONE">
        <title>Genomic analysis of Melioribacter roseus, facultatively anaerobic organotrophic bacterium representing a novel deep lineage within Bacteriodetes/Chlorobi group.</title>
        <authorList>
            <person name="Kadnikov V.V."/>
            <person name="Mardanov A.V."/>
            <person name="Podosokorskaya O.A."/>
            <person name="Gavrilov S.N."/>
            <person name="Kublanov I.V."/>
            <person name="Beletsky A.V."/>
            <person name="Bonch-Osmolovskaya E.A."/>
            <person name="Ravin N.V."/>
        </authorList>
    </citation>
    <scope>NUCLEOTIDE SEQUENCE [LARGE SCALE GENOMIC DNA]</scope>
    <source>
        <strain evidence="3">JCM 17771 / P3M-2</strain>
    </source>
</reference>
<sequence length="708" mass="78502">MDNVVDLTTSDEGVWVATTGGAYLFNPSDSSFVIVNKADKLNSQNFTSILVDSDKNIWFGTEEGYVIFYDTENGETKNILDIYKSDKSQKRVNNLYARGDTIFVATSFGVVLINKNNYSLYDTFTKFGNFSTEINVNAVIKKERIFTATSSGIAVQKPGTINLVAPESWDNYSSPSSGFFGTIRKFDIYNNRVIAATDNGVYEFNSSWDILTLQTVPVVDVYVDGSLIYAATKNSIYLYDGSNESLIYNNNSYDFKSVTVYNGNIYIGTTAGVIELDNGIERIIKPDNPPSNSFLNMDVDLDGNLWIATGKDGQGIGAMVFDGNRWDVVNYQKFPSLQTNDVFSVRASRTSNAVYLGTWGRGFAVYKDGALTAYNSSNSPLAGVPNDPNFVVITDMEEDSKGNVWLTNLQNTFLQQLYVLTTDGNWYGYSFTKPLLSSNDLAYELEIDQFDTKWFRLFSGRIGLYYYNENGTFSNTNDDKQGYISQLNGLLTNTITALKVDNRGQLWVGTSLGMNIIPDPSNPSVLNISIPSLRGLSVTSIAVDAVDQKWVGTNKGLLQLSSDGFEVINYFTSLNSPLPDDMIRSITIDKKRGIVYAGTDYGLVKIETTFLQPAESFGEIFVYPSPFVVNNSAENTLTIDGLIDDSYIKIIDINNKLIRDFKAPGGRIAYWDGRDNDGNYVSSGIYIIVAYDRDANNVAVSKVAVIRK</sequence>
<name>I6ZSY1_MELRP</name>
<organism evidence="2 3">
    <name type="scientific">Melioribacter roseus (strain DSM 23840 / JCM 17771 / VKM B-2668 / P3M-2)</name>
    <dbReference type="NCBI Taxonomy" id="1191523"/>
    <lineage>
        <taxon>Bacteria</taxon>
        <taxon>Pseudomonadati</taxon>
        <taxon>Ignavibacteriota</taxon>
        <taxon>Ignavibacteria</taxon>
        <taxon>Ignavibacteriales</taxon>
        <taxon>Melioribacteraceae</taxon>
        <taxon>Melioribacter</taxon>
    </lineage>
</organism>
<dbReference type="Gene3D" id="2.130.10.10">
    <property type="entry name" value="YVTN repeat-like/Quinoprotein amine dehydrogenase"/>
    <property type="match status" value="3"/>
</dbReference>
<dbReference type="EMBL" id="CP003557">
    <property type="protein sequence ID" value="AFN75149.1"/>
    <property type="molecule type" value="Genomic_DNA"/>
</dbReference>
<dbReference type="STRING" id="1191523.MROS_1917"/>
<dbReference type="AlphaFoldDB" id="I6ZSY1"/>
<proteinExistence type="predicted"/>
<dbReference type="Proteomes" id="UP000009011">
    <property type="component" value="Chromosome"/>
</dbReference>
<evidence type="ECO:0000313" key="2">
    <source>
        <dbReference type="EMBL" id="AFN75149.1"/>
    </source>
</evidence>
<accession>I6ZSY1</accession>
<evidence type="ECO:0000313" key="3">
    <source>
        <dbReference type="Proteomes" id="UP000009011"/>
    </source>
</evidence>
<gene>
    <name evidence="2" type="ordered locus">MROS_1917</name>
</gene>
<feature type="domain" description="PorZ N-terminal beta-propeller" evidence="1">
    <location>
        <begin position="14"/>
        <end position="169"/>
    </location>
</feature>
<dbReference type="InterPro" id="IPR011110">
    <property type="entry name" value="Reg_prop"/>
</dbReference>
<dbReference type="Pfam" id="PF07494">
    <property type="entry name" value="Reg_prop"/>
    <property type="match status" value="1"/>
</dbReference>
<protein>
    <submittedName>
        <fullName evidence="2">Two component regulator propeller domain-containing protein</fullName>
    </submittedName>
</protein>
<dbReference type="Gene3D" id="2.60.40.4070">
    <property type="match status" value="1"/>
</dbReference>
<dbReference type="InterPro" id="IPR015943">
    <property type="entry name" value="WD40/YVTN_repeat-like_dom_sf"/>
</dbReference>
<dbReference type="eggNOG" id="COG3292">
    <property type="taxonomic scope" value="Bacteria"/>
</dbReference>
<dbReference type="HOGENOM" id="CLU_018865_0_0_10"/>
<dbReference type="PATRIC" id="fig|1191523.3.peg.2029"/>
<dbReference type="SUPFAM" id="SSF63829">
    <property type="entry name" value="Calcium-dependent phosphotriesterase"/>
    <property type="match status" value="1"/>
</dbReference>
<dbReference type="KEGG" id="mro:MROS_1917"/>
<evidence type="ECO:0000259" key="1">
    <source>
        <dbReference type="Pfam" id="PF21544"/>
    </source>
</evidence>
<keyword evidence="3" id="KW-1185">Reference proteome</keyword>
<dbReference type="InterPro" id="IPR048954">
    <property type="entry name" value="PorZ_N"/>
</dbReference>
<dbReference type="SUPFAM" id="SSF50998">
    <property type="entry name" value="Quinoprotein alcohol dehydrogenase-like"/>
    <property type="match status" value="1"/>
</dbReference>
<dbReference type="InterPro" id="IPR011047">
    <property type="entry name" value="Quinoprotein_ADH-like_sf"/>
</dbReference>